<keyword evidence="2" id="KW-1185">Reference proteome</keyword>
<dbReference type="KEGG" id="vg:26517829"/>
<dbReference type="GeneID" id="26517829"/>
<organism evidence="1 2">
    <name type="scientific">Sinorhizobium phage phiM9</name>
    <dbReference type="NCBI Taxonomy" id="1636182"/>
    <lineage>
        <taxon>Viruses</taxon>
        <taxon>Duplodnaviria</taxon>
        <taxon>Heunggongvirae</taxon>
        <taxon>Uroviricota</taxon>
        <taxon>Caudoviricetes</taxon>
        <taxon>Pootjesviridae</taxon>
        <taxon>Emnonavirus</taxon>
        <taxon>Emnonavirus phiM9</taxon>
    </lineage>
</organism>
<accession>A0A0F6R520</accession>
<dbReference type="RefSeq" id="YP_009189531.1">
    <property type="nucleotide sequence ID" value="NC_028676.1"/>
</dbReference>
<evidence type="ECO:0000313" key="2">
    <source>
        <dbReference type="Proteomes" id="UP000033804"/>
    </source>
</evidence>
<dbReference type="EMBL" id="KP881232">
    <property type="protein sequence ID" value="AKE44777.1"/>
    <property type="molecule type" value="Genomic_DNA"/>
</dbReference>
<gene>
    <name evidence="1" type="ORF">Sm_phiM9_149</name>
</gene>
<reference evidence="1 2" key="1">
    <citation type="journal article" date="2015" name="J. Virol.">
        <title>Sinorhizobium meliloti Phage ?M9 Defines a New Group of T4 Superfamily Phages with Unusual Genomic Features but a Common T=16 Capsid.</title>
        <authorList>
            <person name="Johnson M.C."/>
            <person name="Tatum K.B."/>
            <person name="Lynn J.S."/>
            <person name="Brewer T.E."/>
            <person name="Lu S."/>
            <person name="Washburn B.K."/>
            <person name="Stroupe M.E."/>
            <person name="Jones K.M."/>
        </authorList>
    </citation>
    <scope>NUCLEOTIDE SEQUENCE [LARGE SCALE GENOMIC DNA]</scope>
</reference>
<reference evidence="2" key="2">
    <citation type="submission" date="2015-03" db="EMBL/GenBank/DDBJ databases">
        <title>The genome and structure of Sinorhizobium meliloti phage phiM9.</title>
        <authorList>
            <person name="Johnson M.C."/>
            <person name="Tatum K.B."/>
            <person name="Lynn J.S."/>
            <person name="Brewer T.E."/>
            <person name="Washburn B.K."/>
            <person name="Stroupe M.E."/>
            <person name="Jones K.M."/>
        </authorList>
    </citation>
    <scope>NUCLEOTIDE SEQUENCE [LARGE SCALE GENOMIC DNA]</scope>
</reference>
<name>A0A0F6R520_9CAUD</name>
<evidence type="ECO:0000313" key="1">
    <source>
        <dbReference type="EMBL" id="AKE44777.1"/>
    </source>
</evidence>
<proteinExistence type="predicted"/>
<dbReference type="OrthoDB" id="35500at10239"/>
<sequence length="177" mass="20458">MTAFAMTRGNFGSLTSKQEFDDYVVSWTEGGRIKVQNLKTQAVSFYDYSKKALMRILEACSGRYGIHSEFVNVYFNPEAYSLMNSDHVEILHDESAVFFISRESSCKNPGTWKINSKDNKRQIHLKQKYCSLRPNSRYELQSDGELVFLEEISVENLFKKYEGPVVSVYSNRTNRSN</sequence>
<protein>
    <submittedName>
        <fullName evidence="1">Uncharacterized protein</fullName>
    </submittedName>
</protein>
<dbReference type="Proteomes" id="UP000033804">
    <property type="component" value="Segment"/>
</dbReference>